<dbReference type="STRING" id="882083.SacmaDRAFT_4790"/>
<sequence length="257" mass="26785">MRPVVRNLVGLVAFLGIWELAARSGLVPQRDVPPASVVLTRTVELLGQQDFVRDVIASVLAWAIALCAATAIAVPAGLVLGSLPAVRVATRAIVEFLRPIPSVALIPLVILVIGGGPESKIALAIYAAIWPILYNTIYAFDEIDPLLIDTARSCGAGRPAVLATVALPHAAPFVFTGIRMSAAVALIVVVSTEFIAGASSGIGKFILESASGGGRMDLVLAGTVVAGVFGYLVNDGLERLGNRLFRWHTATTAQETA</sequence>
<dbReference type="CDD" id="cd06261">
    <property type="entry name" value="TM_PBP2"/>
    <property type="match status" value="1"/>
</dbReference>
<evidence type="ECO:0000313" key="10">
    <source>
        <dbReference type="Proteomes" id="UP000004926"/>
    </source>
</evidence>
<dbReference type="Pfam" id="PF00528">
    <property type="entry name" value="BPD_transp_1"/>
    <property type="match status" value="1"/>
</dbReference>
<accession>H5WZ30</accession>
<keyword evidence="2 7" id="KW-0813">Transport</keyword>
<evidence type="ECO:0000313" key="9">
    <source>
        <dbReference type="EMBL" id="EHR52964.1"/>
    </source>
</evidence>
<dbReference type="EMBL" id="CM001439">
    <property type="protein sequence ID" value="EHR52964.1"/>
    <property type="molecule type" value="Genomic_DNA"/>
</dbReference>
<dbReference type="AlphaFoldDB" id="H5WZ30"/>
<evidence type="ECO:0000256" key="5">
    <source>
        <dbReference type="ARBA" id="ARBA00022989"/>
    </source>
</evidence>
<comment type="subcellular location">
    <subcellularLocation>
        <location evidence="1 7">Cell membrane</location>
        <topology evidence="1 7">Multi-pass membrane protein</topology>
    </subcellularLocation>
</comment>
<keyword evidence="6 7" id="KW-0472">Membrane</keyword>
<protein>
    <submittedName>
        <fullName evidence="9">ABC-type nitrate/sulfonate/bicarbonate transport system, permease component</fullName>
    </submittedName>
</protein>
<dbReference type="eggNOG" id="COG0600">
    <property type="taxonomic scope" value="Bacteria"/>
</dbReference>
<dbReference type="RefSeq" id="WP_009156342.1">
    <property type="nucleotide sequence ID" value="NZ_CM001439.1"/>
</dbReference>
<evidence type="ECO:0000256" key="7">
    <source>
        <dbReference type="RuleBase" id="RU363032"/>
    </source>
</evidence>
<feature type="transmembrane region" description="Helical" evidence="7">
    <location>
        <begin position="121"/>
        <end position="140"/>
    </location>
</feature>
<dbReference type="Gene3D" id="1.10.3720.10">
    <property type="entry name" value="MetI-like"/>
    <property type="match status" value="1"/>
</dbReference>
<name>H5WZ30_9PSEU</name>
<dbReference type="InterPro" id="IPR035906">
    <property type="entry name" value="MetI-like_sf"/>
</dbReference>
<dbReference type="InterPro" id="IPR000515">
    <property type="entry name" value="MetI-like"/>
</dbReference>
<feature type="transmembrane region" description="Helical" evidence="7">
    <location>
        <begin position="96"/>
        <end position="115"/>
    </location>
</feature>
<comment type="similarity">
    <text evidence="7">Belongs to the binding-protein-dependent transport system permease family.</text>
</comment>
<dbReference type="GO" id="GO:0055085">
    <property type="term" value="P:transmembrane transport"/>
    <property type="evidence" value="ECO:0007669"/>
    <property type="project" value="InterPro"/>
</dbReference>
<feature type="transmembrane region" description="Helical" evidence="7">
    <location>
        <begin position="184"/>
        <end position="206"/>
    </location>
</feature>
<dbReference type="PROSITE" id="PS50928">
    <property type="entry name" value="ABC_TM1"/>
    <property type="match status" value="1"/>
</dbReference>
<dbReference type="HOGENOM" id="CLU_046113_1_3_11"/>
<feature type="transmembrane region" description="Helical" evidence="7">
    <location>
        <begin position="218"/>
        <end position="234"/>
    </location>
</feature>
<dbReference type="PANTHER" id="PTHR30151:SF0">
    <property type="entry name" value="ABC TRANSPORTER PERMEASE PROTEIN MJ0413-RELATED"/>
    <property type="match status" value="1"/>
</dbReference>
<keyword evidence="5 7" id="KW-1133">Transmembrane helix</keyword>
<evidence type="ECO:0000256" key="4">
    <source>
        <dbReference type="ARBA" id="ARBA00022692"/>
    </source>
</evidence>
<dbReference type="GO" id="GO:0005886">
    <property type="term" value="C:plasma membrane"/>
    <property type="evidence" value="ECO:0007669"/>
    <property type="project" value="UniProtKB-SubCell"/>
</dbReference>
<organism evidence="9 10">
    <name type="scientific">Saccharomonospora marina XMU15</name>
    <dbReference type="NCBI Taxonomy" id="882083"/>
    <lineage>
        <taxon>Bacteria</taxon>
        <taxon>Bacillati</taxon>
        <taxon>Actinomycetota</taxon>
        <taxon>Actinomycetes</taxon>
        <taxon>Pseudonocardiales</taxon>
        <taxon>Pseudonocardiaceae</taxon>
        <taxon>Saccharomonospora</taxon>
    </lineage>
</organism>
<evidence type="ECO:0000256" key="2">
    <source>
        <dbReference type="ARBA" id="ARBA00022448"/>
    </source>
</evidence>
<keyword evidence="10" id="KW-1185">Reference proteome</keyword>
<dbReference type="PANTHER" id="PTHR30151">
    <property type="entry name" value="ALKANE SULFONATE ABC TRANSPORTER-RELATED, MEMBRANE SUBUNIT"/>
    <property type="match status" value="1"/>
</dbReference>
<gene>
    <name evidence="9" type="ORF">SacmaDRAFT_4790</name>
</gene>
<feature type="transmembrane region" description="Helical" evidence="7">
    <location>
        <begin position="59"/>
        <end position="84"/>
    </location>
</feature>
<dbReference type="Proteomes" id="UP000004926">
    <property type="component" value="Chromosome"/>
</dbReference>
<proteinExistence type="inferred from homology"/>
<keyword evidence="4 7" id="KW-0812">Transmembrane</keyword>
<feature type="domain" description="ABC transmembrane type-1" evidence="8">
    <location>
        <begin position="55"/>
        <end position="237"/>
    </location>
</feature>
<evidence type="ECO:0000256" key="1">
    <source>
        <dbReference type="ARBA" id="ARBA00004651"/>
    </source>
</evidence>
<evidence type="ECO:0000256" key="6">
    <source>
        <dbReference type="ARBA" id="ARBA00023136"/>
    </source>
</evidence>
<dbReference type="SUPFAM" id="SSF161098">
    <property type="entry name" value="MetI-like"/>
    <property type="match status" value="1"/>
</dbReference>
<keyword evidence="3" id="KW-1003">Cell membrane</keyword>
<reference evidence="9 10" key="1">
    <citation type="journal article" date="2012" name="Stand. Genomic Sci.">
        <title>Genome sequence of the ocean sediment bacterium Saccharomonospora marina type strain (XMU15(T)).</title>
        <authorList>
            <person name="Klenk H.P."/>
            <person name="Lu M."/>
            <person name="Lucas S."/>
            <person name="Lapidus A."/>
            <person name="Copeland A."/>
            <person name="Pitluck S."/>
            <person name="Goodwin L.A."/>
            <person name="Han C."/>
            <person name="Tapia R."/>
            <person name="Brambilla E.M."/>
            <person name="Potter G."/>
            <person name="Land M."/>
            <person name="Ivanova N."/>
            <person name="Rohde M."/>
            <person name="Goker M."/>
            <person name="Detter J.C."/>
            <person name="Li W.J."/>
            <person name="Kyrpides N.C."/>
            <person name="Woyke T."/>
        </authorList>
    </citation>
    <scope>NUCLEOTIDE SEQUENCE [LARGE SCALE GENOMIC DNA]</scope>
    <source>
        <strain evidence="9 10">XMU15</strain>
    </source>
</reference>
<evidence type="ECO:0000259" key="8">
    <source>
        <dbReference type="PROSITE" id="PS50928"/>
    </source>
</evidence>
<evidence type="ECO:0000256" key="3">
    <source>
        <dbReference type="ARBA" id="ARBA00022475"/>
    </source>
</evidence>
<dbReference type="OrthoDB" id="5458199at2"/>